<organism evidence="13 14">
    <name type="scientific">Jiella flava</name>
    <dbReference type="NCBI Taxonomy" id="2816857"/>
    <lineage>
        <taxon>Bacteria</taxon>
        <taxon>Pseudomonadati</taxon>
        <taxon>Pseudomonadota</taxon>
        <taxon>Alphaproteobacteria</taxon>
        <taxon>Hyphomicrobiales</taxon>
        <taxon>Aurantimonadaceae</taxon>
        <taxon>Jiella</taxon>
    </lineage>
</organism>
<evidence type="ECO:0000313" key="13">
    <source>
        <dbReference type="EMBL" id="MBO0663730.1"/>
    </source>
</evidence>
<dbReference type="AlphaFoldDB" id="A0A939G0S0"/>
<dbReference type="PANTHER" id="PTHR10638">
    <property type="entry name" value="COPPER AMINE OXIDASE"/>
    <property type="match status" value="1"/>
</dbReference>
<keyword evidence="5 8" id="KW-0186">Copper</keyword>
<proteinExistence type="inferred from homology"/>
<comment type="cofactor">
    <cofactor evidence="8">
        <name>Cu cation</name>
        <dbReference type="ChEBI" id="CHEBI:23378"/>
    </cofactor>
    <text evidence="8">Contains 1 topaquinone per subunit.</text>
</comment>
<feature type="region of interest" description="Disordered" evidence="9">
    <location>
        <begin position="1"/>
        <end position="24"/>
    </location>
</feature>
<dbReference type="InterPro" id="IPR016182">
    <property type="entry name" value="Cu_amine_oxidase_N-reg"/>
</dbReference>
<dbReference type="InterPro" id="IPR036460">
    <property type="entry name" value="Cu_amine_oxidase_C_sf"/>
</dbReference>
<dbReference type="Proteomes" id="UP000664122">
    <property type="component" value="Unassembled WGS sequence"/>
</dbReference>
<evidence type="ECO:0000256" key="2">
    <source>
        <dbReference type="ARBA" id="ARBA00022723"/>
    </source>
</evidence>
<dbReference type="InterPro" id="IPR000269">
    <property type="entry name" value="Cu_amine_oxidase"/>
</dbReference>
<comment type="caution">
    <text evidence="13">The sequence shown here is derived from an EMBL/GenBank/DDBJ whole genome shotgun (WGS) entry which is preliminary data.</text>
</comment>
<dbReference type="InterPro" id="IPR015802">
    <property type="entry name" value="Cu_amine_oxidase_N3"/>
</dbReference>
<dbReference type="GO" id="GO:0009308">
    <property type="term" value="P:amine metabolic process"/>
    <property type="evidence" value="ECO:0007669"/>
    <property type="project" value="UniProtKB-UniRule"/>
</dbReference>
<evidence type="ECO:0000259" key="11">
    <source>
        <dbReference type="Pfam" id="PF02727"/>
    </source>
</evidence>
<dbReference type="GO" id="GO:0008131">
    <property type="term" value="F:primary methylamine oxidase activity"/>
    <property type="evidence" value="ECO:0007669"/>
    <property type="project" value="InterPro"/>
</dbReference>
<comment type="PTM">
    <text evidence="7 8">Topaquinone (TPQ) is generated by copper-dependent autoxidation of a specific tyrosyl residue.</text>
</comment>
<comment type="similarity">
    <text evidence="1 8">Belongs to the copper/topaquinone oxidase family.</text>
</comment>
<feature type="domain" description="Copper amine oxidase catalytic" evidence="10">
    <location>
        <begin position="237"/>
        <end position="636"/>
    </location>
</feature>
<dbReference type="RefSeq" id="WP_207258641.1">
    <property type="nucleotide sequence ID" value="NZ_JAFMPP010000013.1"/>
</dbReference>
<dbReference type="GO" id="GO:0005507">
    <property type="term" value="F:copper ion binding"/>
    <property type="evidence" value="ECO:0007669"/>
    <property type="project" value="InterPro"/>
</dbReference>
<dbReference type="InterPro" id="IPR049948">
    <property type="entry name" value="Cu_Am_ox_TPQ-bd"/>
</dbReference>
<dbReference type="NCBIfam" id="NF008559">
    <property type="entry name" value="PRK11504.1"/>
    <property type="match status" value="1"/>
</dbReference>
<name>A0A939G0S0_9HYPH</name>
<dbReference type="SUPFAM" id="SSF49998">
    <property type="entry name" value="Amine oxidase catalytic domain"/>
    <property type="match status" value="1"/>
</dbReference>
<gene>
    <name evidence="13" type="ORF">J1C48_14190</name>
</gene>
<protein>
    <recommendedName>
        <fullName evidence="8">Amine oxidase</fullName>
        <ecNumber evidence="8">1.4.3.-</ecNumber>
    </recommendedName>
</protein>
<feature type="active site" description="Schiff-base intermediate with substrate; via topaquinone" evidence="6">
    <location>
        <position position="394"/>
    </location>
</feature>
<keyword evidence="4 8" id="KW-0560">Oxidoreductase</keyword>
<dbReference type="Gene3D" id="2.70.98.20">
    <property type="entry name" value="Copper amine oxidase, catalytic domain"/>
    <property type="match status" value="1"/>
</dbReference>
<dbReference type="EC" id="1.4.3.-" evidence="8"/>
<dbReference type="Pfam" id="PF02727">
    <property type="entry name" value="Cu_amine_oxidN2"/>
    <property type="match status" value="1"/>
</dbReference>
<evidence type="ECO:0000256" key="9">
    <source>
        <dbReference type="SAM" id="MobiDB-lite"/>
    </source>
</evidence>
<evidence type="ECO:0000256" key="7">
    <source>
        <dbReference type="PIRSR" id="PIRSR600269-51"/>
    </source>
</evidence>
<feature type="domain" description="Copper amine oxidase N2-terminal" evidence="11">
    <location>
        <begin position="25"/>
        <end position="90"/>
    </location>
</feature>
<evidence type="ECO:0000313" key="14">
    <source>
        <dbReference type="Proteomes" id="UP000664122"/>
    </source>
</evidence>
<dbReference type="InterPro" id="IPR015798">
    <property type="entry name" value="Cu_amine_oxidase_C"/>
</dbReference>
<feature type="active site" description="Proton acceptor" evidence="6">
    <location>
        <position position="310"/>
    </location>
</feature>
<sequence>MSDMAHEHCCSSQKRPSDHDPIVSHPLQPLTPAEIRKVVEIVRVNPPYGDDTRFETIELMEPEKAVVRAFKSGDVIARNARVNVFSAKAVGVTGMTVSLGRGEVLSAQEFPEKRPMIQLEQFIPIEEIVRANPEFIAACEKRGIFDMSMVCIDPWSAGNFGIEGEEGRHLAHVFAWLRLYENENFYAHPIEGLNAVLDLKTQEIIRVDDYGVTPIPMQESNYEHQLVNTTHAPLKPINVTQPEGVNFAVNGRRLTWDKWSMVIGFNARESLTFHDIQYDGRPILFRASLVEMVVPYGSPDNGHYRKHVFDIGEYGIGKLANSLKLGCDCLGVIEYLDVHMNTIDGEVMTIEKAICIHEEDVGLLWKHMDFRTERTEVRRARKLVVSCVCTVGNYEYALYWYFYLDGMIEFEMKATGIINTVACIPGQPGKYGREVLPGVVGQIHQHIFCARLDMAVDGDLNSVVECNSYSEEEGPQNPYGNAFYEEETVLVRESEAARRANSETHRYWKVINPAKLNYTGTPVGYKLEPTHAVTPYVRANSPSGKRADFVQNHLWVSAYHPEERFPAGNYVNHSDGQGGIADYIKQDRPIENADVVLWYVFGLHHPVRVEDFPVQPCVVTGFKLMPSGFFNGNPTIDLPPDINKASCCANTSGR</sequence>
<feature type="modified residue" description="2',4',5'-topaquinone" evidence="7">
    <location>
        <position position="394"/>
    </location>
</feature>
<dbReference type="InterPro" id="IPR015800">
    <property type="entry name" value="Cu_amine_oxidase_N2"/>
</dbReference>
<keyword evidence="2 8" id="KW-0479">Metal-binding</keyword>
<accession>A0A939G0S0</accession>
<dbReference type="SUPFAM" id="SSF54416">
    <property type="entry name" value="Amine oxidase N-terminal region"/>
    <property type="match status" value="2"/>
</dbReference>
<dbReference type="Gene3D" id="3.10.450.40">
    <property type="match status" value="2"/>
</dbReference>
<evidence type="ECO:0000256" key="1">
    <source>
        <dbReference type="ARBA" id="ARBA00007983"/>
    </source>
</evidence>
<dbReference type="PROSITE" id="PS01164">
    <property type="entry name" value="COPPER_AMINE_OXID_1"/>
    <property type="match status" value="1"/>
</dbReference>
<reference evidence="13" key="1">
    <citation type="submission" date="2021-03" db="EMBL/GenBank/DDBJ databases">
        <title>Whole genome sequence of Jiella sp. CQZ9-1.</title>
        <authorList>
            <person name="Tuo L."/>
        </authorList>
    </citation>
    <scope>NUCLEOTIDE SEQUENCE</scope>
    <source>
        <strain evidence="13">CQZ9-1</strain>
    </source>
</reference>
<evidence type="ECO:0000256" key="8">
    <source>
        <dbReference type="RuleBase" id="RU000672"/>
    </source>
</evidence>
<evidence type="ECO:0000259" key="10">
    <source>
        <dbReference type="Pfam" id="PF01179"/>
    </source>
</evidence>
<dbReference type="PANTHER" id="PTHR10638:SF41">
    <property type="entry name" value="AMINE OXIDASE"/>
    <property type="match status" value="1"/>
</dbReference>
<evidence type="ECO:0000256" key="5">
    <source>
        <dbReference type="ARBA" id="ARBA00023008"/>
    </source>
</evidence>
<dbReference type="EMBL" id="JAFMPP010000013">
    <property type="protein sequence ID" value="MBO0663730.1"/>
    <property type="molecule type" value="Genomic_DNA"/>
</dbReference>
<keyword evidence="3 6" id="KW-0801">TPQ</keyword>
<evidence type="ECO:0000256" key="4">
    <source>
        <dbReference type="ARBA" id="ARBA00023002"/>
    </source>
</evidence>
<dbReference type="Pfam" id="PF02728">
    <property type="entry name" value="Cu_amine_oxidN3"/>
    <property type="match status" value="1"/>
</dbReference>
<feature type="domain" description="Copper amine oxidase N3-terminal" evidence="12">
    <location>
        <begin position="115"/>
        <end position="215"/>
    </location>
</feature>
<evidence type="ECO:0000259" key="12">
    <source>
        <dbReference type="Pfam" id="PF02728"/>
    </source>
</evidence>
<dbReference type="GO" id="GO:0048038">
    <property type="term" value="F:quinone binding"/>
    <property type="evidence" value="ECO:0007669"/>
    <property type="project" value="InterPro"/>
</dbReference>
<evidence type="ECO:0000256" key="3">
    <source>
        <dbReference type="ARBA" id="ARBA00022772"/>
    </source>
</evidence>
<evidence type="ECO:0000256" key="6">
    <source>
        <dbReference type="PIRSR" id="PIRSR600269-50"/>
    </source>
</evidence>
<feature type="compositionally biased region" description="Basic and acidic residues" evidence="9">
    <location>
        <begin position="1"/>
        <end position="22"/>
    </location>
</feature>
<dbReference type="Pfam" id="PF01179">
    <property type="entry name" value="Cu_amine_oxid"/>
    <property type="match status" value="1"/>
</dbReference>
<keyword evidence="14" id="KW-1185">Reference proteome</keyword>